<evidence type="ECO:0000313" key="2">
    <source>
        <dbReference type="EMBL" id="PFH57247.1"/>
    </source>
</evidence>
<protein>
    <submittedName>
        <fullName evidence="2">Uncharacterized protein</fullName>
    </submittedName>
</protein>
<organism evidence="2 3">
    <name type="scientific">Ophiocordyceps unilateralis</name>
    <name type="common">Zombie-ant fungus</name>
    <name type="synonym">Torrubia unilateralis</name>
    <dbReference type="NCBI Taxonomy" id="268505"/>
    <lineage>
        <taxon>Eukaryota</taxon>
        <taxon>Fungi</taxon>
        <taxon>Dikarya</taxon>
        <taxon>Ascomycota</taxon>
        <taxon>Pezizomycotina</taxon>
        <taxon>Sordariomycetes</taxon>
        <taxon>Hypocreomycetidae</taxon>
        <taxon>Hypocreales</taxon>
        <taxon>Ophiocordycipitaceae</taxon>
        <taxon>Ophiocordyceps</taxon>
    </lineage>
</organism>
<keyword evidence="3" id="KW-1185">Reference proteome</keyword>
<keyword evidence="1" id="KW-0812">Transmembrane</keyword>
<dbReference type="EMBL" id="LAZP02000435">
    <property type="protein sequence ID" value="PFH57247.1"/>
    <property type="molecule type" value="Genomic_DNA"/>
</dbReference>
<proteinExistence type="predicted"/>
<keyword evidence="1" id="KW-1133">Transmembrane helix</keyword>
<evidence type="ECO:0000313" key="3">
    <source>
        <dbReference type="Proteomes" id="UP000037136"/>
    </source>
</evidence>
<reference evidence="2 3" key="2">
    <citation type="journal article" date="2017" name="Sci. Rep.">
        <title>Ant-infecting Ophiocordyceps genomes reveal a high diversity of potential behavioral manipulation genes and a possible major role for enterotoxins.</title>
        <authorList>
            <person name="de Bekker C."/>
            <person name="Ohm R.A."/>
            <person name="Evans H.C."/>
            <person name="Brachmann A."/>
            <person name="Hughes D.P."/>
        </authorList>
    </citation>
    <scope>NUCLEOTIDE SEQUENCE [LARGE SCALE GENOMIC DNA]</scope>
    <source>
        <strain evidence="2 3">SC16a</strain>
    </source>
</reference>
<comment type="caution">
    <text evidence="2">The sequence shown here is derived from an EMBL/GenBank/DDBJ whole genome shotgun (WGS) entry which is preliminary data.</text>
</comment>
<name>A0A2A9P8H7_OPHUN</name>
<reference evidence="2 3" key="1">
    <citation type="journal article" date="2015" name="BMC Genomics">
        <title>Gene expression during zombie ant biting behavior reflects the complexity underlying fungal parasitic behavioral manipulation.</title>
        <authorList>
            <person name="de Bekker C."/>
            <person name="Ohm R.A."/>
            <person name="Loreto R.G."/>
            <person name="Sebastian A."/>
            <person name="Albert I."/>
            <person name="Merrow M."/>
            <person name="Brachmann A."/>
            <person name="Hughes D.P."/>
        </authorList>
    </citation>
    <scope>NUCLEOTIDE SEQUENCE [LARGE SCALE GENOMIC DNA]</scope>
    <source>
        <strain evidence="2 3">SC16a</strain>
    </source>
</reference>
<dbReference type="AlphaFoldDB" id="A0A2A9P8H7"/>
<keyword evidence="1" id="KW-0472">Membrane</keyword>
<evidence type="ECO:0000256" key="1">
    <source>
        <dbReference type="SAM" id="Phobius"/>
    </source>
</evidence>
<sequence length="76" mass="8535">METFTAVSRNLSTPLFWHLSRHEPYLPDRTGGLGIRLGREAYVVVVFLPPFIATCSLQLFQTLATGKKRLRTASSL</sequence>
<gene>
    <name evidence="2" type="ORF">XA68_15318</name>
</gene>
<accession>A0A2A9P8H7</accession>
<feature type="transmembrane region" description="Helical" evidence="1">
    <location>
        <begin position="41"/>
        <end position="60"/>
    </location>
</feature>
<dbReference type="Proteomes" id="UP000037136">
    <property type="component" value="Unassembled WGS sequence"/>
</dbReference>